<dbReference type="OrthoDB" id="3542775at2759"/>
<keyword evidence="3" id="KW-1185">Reference proteome</keyword>
<feature type="region of interest" description="Disordered" evidence="1">
    <location>
        <begin position="1"/>
        <end position="25"/>
    </location>
</feature>
<evidence type="ECO:0000313" key="3">
    <source>
        <dbReference type="Proteomes" id="UP000001798"/>
    </source>
</evidence>
<dbReference type="KEGG" id="bfu:BCIN_04g02080"/>
<evidence type="ECO:0000313" key="2">
    <source>
        <dbReference type="EMBL" id="ATZ49003.1"/>
    </source>
</evidence>
<dbReference type="RefSeq" id="XP_024548207.1">
    <property type="nucleotide sequence ID" value="XM_024692432.1"/>
</dbReference>
<dbReference type="Proteomes" id="UP000001798">
    <property type="component" value="Chromosome 4"/>
</dbReference>
<accession>A0A384JEG9</accession>
<proteinExistence type="predicted"/>
<dbReference type="GeneID" id="36394096"/>
<sequence length="123" mass="13676">MPSFDNSSSETYDIPSQTPISSMNYDDCAAEKLRIERRIAYLRQEQAANARSGMEGSDAANRDLDRRITSLYNRSVAVDNHTRAMDAEYYAVVPQNTGYGSVGRQRSSQSPPAPRAPNTSPQR</sequence>
<reference evidence="2 3" key="2">
    <citation type="journal article" date="2012" name="Eukaryot. Cell">
        <title>Genome update of Botrytis cinerea strains B05.10 and T4.</title>
        <authorList>
            <person name="Staats M."/>
            <person name="van Kan J.A."/>
        </authorList>
    </citation>
    <scope>NUCLEOTIDE SEQUENCE [LARGE SCALE GENOMIC DNA]</scope>
    <source>
        <strain evidence="2 3">B05.10</strain>
    </source>
</reference>
<feature type="compositionally biased region" description="Polar residues" evidence="1">
    <location>
        <begin position="1"/>
        <end position="24"/>
    </location>
</feature>
<organism evidence="2 3">
    <name type="scientific">Botryotinia fuckeliana (strain B05.10)</name>
    <name type="common">Noble rot fungus</name>
    <name type="synonym">Botrytis cinerea</name>
    <dbReference type="NCBI Taxonomy" id="332648"/>
    <lineage>
        <taxon>Eukaryota</taxon>
        <taxon>Fungi</taxon>
        <taxon>Dikarya</taxon>
        <taxon>Ascomycota</taxon>
        <taxon>Pezizomycotina</taxon>
        <taxon>Leotiomycetes</taxon>
        <taxon>Helotiales</taxon>
        <taxon>Sclerotiniaceae</taxon>
        <taxon>Botrytis</taxon>
    </lineage>
</organism>
<reference evidence="2 3" key="1">
    <citation type="journal article" date="2011" name="PLoS Genet.">
        <title>Genomic analysis of the necrotrophic fungal pathogens Sclerotinia sclerotiorum and Botrytis cinerea.</title>
        <authorList>
            <person name="Amselem J."/>
            <person name="Cuomo C.A."/>
            <person name="van Kan J.A."/>
            <person name="Viaud M."/>
            <person name="Benito E.P."/>
            <person name="Couloux A."/>
            <person name="Coutinho P.M."/>
            <person name="de Vries R.P."/>
            <person name="Dyer P.S."/>
            <person name="Fillinger S."/>
            <person name="Fournier E."/>
            <person name="Gout L."/>
            <person name="Hahn M."/>
            <person name="Kohn L."/>
            <person name="Lapalu N."/>
            <person name="Plummer K.M."/>
            <person name="Pradier J.M."/>
            <person name="Quevillon E."/>
            <person name="Sharon A."/>
            <person name="Simon A."/>
            <person name="ten Have A."/>
            <person name="Tudzynski B."/>
            <person name="Tudzynski P."/>
            <person name="Wincker P."/>
            <person name="Andrew M."/>
            <person name="Anthouard V."/>
            <person name="Beever R.E."/>
            <person name="Beffa R."/>
            <person name="Benoit I."/>
            <person name="Bouzid O."/>
            <person name="Brault B."/>
            <person name="Chen Z."/>
            <person name="Choquer M."/>
            <person name="Collemare J."/>
            <person name="Cotton P."/>
            <person name="Danchin E.G."/>
            <person name="Da Silva C."/>
            <person name="Gautier A."/>
            <person name="Giraud C."/>
            <person name="Giraud T."/>
            <person name="Gonzalez C."/>
            <person name="Grossetete S."/>
            <person name="Guldener U."/>
            <person name="Henrissat B."/>
            <person name="Howlett B.J."/>
            <person name="Kodira C."/>
            <person name="Kretschmer M."/>
            <person name="Lappartient A."/>
            <person name="Leroch M."/>
            <person name="Levis C."/>
            <person name="Mauceli E."/>
            <person name="Neuveglise C."/>
            <person name="Oeser B."/>
            <person name="Pearson M."/>
            <person name="Poulain J."/>
            <person name="Poussereau N."/>
            <person name="Quesneville H."/>
            <person name="Rascle C."/>
            <person name="Schumacher J."/>
            <person name="Segurens B."/>
            <person name="Sexton A."/>
            <person name="Silva E."/>
            <person name="Sirven C."/>
            <person name="Soanes D.M."/>
            <person name="Talbot N.J."/>
            <person name="Templeton M."/>
            <person name="Yandava C."/>
            <person name="Yarden O."/>
            <person name="Zeng Q."/>
            <person name="Rollins J.A."/>
            <person name="Lebrun M.H."/>
            <person name="Dickman M."/>
        </authorList>
    </citation>
    <scope>NUCLEOTIDE SEQUENCE [LARGE SCALE GENOMIC DNA]</scope>
    <source>
        <strain evidence="2 3">B05.10</strain>
    </source>
</reference>
<feature type="region of interest" description="Disordered" evidence="1">
    <location>
        <begin position="97"/>
        <end position="123"/>
    </location>
</feature>
<protein>
    <submittedName>
        <fullName evidence="2">Uncharacterized protein</fullName>
    </submittedName>
</protein>
<evidence type="ECO:0000256" key="1">
    <source>
        <dbReference type="SAM" id="MobiDB-lite"/>
    </source>
</evidence>
<gene>
    <name evidence="2" type="ORF">BCIN_04g02080</name>
</gene>
<name>A0A384JEG9_BOTFB</name>
<dbReference type="AlphaFoldDB" id="A0A384JEG9"/>
<dbReference type="VEuPathDB" id="FungiDB:Bcin04g02080"/>
<reference evidence="2 3" key="3">
    <citation type="journal article" date="2017" name="Mol. Plant Pathol.">
        <title>A gapless genome sequence of the fungus Botrytis cinerea.</title>
        <authorList>
            <person name="Van Kan J.A."/>
            <person name="Stassen J.H."/>
            <person name="Mosbach A."/>
            <person name="Van Der Lee T.A."/>
            <person name="Faino L."/>
            <person name="Farmer A.D."/>
            <person name="Papasotiriou D.G."/>
            <person name="Zhou S."/>
            <person name="Seidl M.F."/>
            <person name="Cottam E."/>
            <person name="Edel D."/>
            <person name="Hahn M."/>
            <person name="Schwartz D.C."/>
            <person name="Dietrich R.A."/>
            <person name="Widdison S."/>
            <person name="Scalliet G."/>
        </authorList>
    </citation>
    <scope>NUCLEOTIDE SEQUENCE [LARGE SCALE GENOMIC DNA]</scope>
    <source>
        <strain evidence="2 3">B05.10</strain>
    </source>
</reference>
<dbReference type="EMBL" id="CP009808">
    <property type="protein sequence ID" value="ATZ49003.1"/>
    <property type="molecule type" value="Genomic_DNA"/>
</dbReference>